<dbReference type="AlphaFoldDB" id="A0AAV4WM39"/>
<proteinExistence type="predicted"/>
<comment type="caution">
    <text evidence="1">The sequence shown here is derived from an EMBL/GenBank/DDBJ whole genome shotgun (WGS) entry which is preliminary data.</text>
</comment>
<accession>A0AAV4WM39</accession>
<dbReference type="EMBL" id="BPLR01016450">
    <property type="protein sequence ID" value="GIY83961.1"/>
    <property type="molecule type" value="Genomic_DNA"/>
</dbReference>
<keyword evidence="2" id="KW-1185">Reference proteome</keyword>
<reference evidence="1 2" key="1">
    <citation type="submission" date="2021-06" db="EMBL/GenBank/DDBJ databases">
        <title>Caerostris extrusa draft genome.</title>
        <authorList>
            <person name="Kono N."/>
            <person name="Arakawa K."/>
        </authorList>
    </citation>
    <scope>NUCLEOTIDE SEQUENCE [LARGE SCALE GENOMIC DNA]</scope>
</reference>
<name>A0AAV4WM39_CAEEX</name>
<protein>
    <submittedName>
        <fullName evidence="1">Uncharacterized protein</fullName>
    </submittedName>
</protein>
<gene>
    <name evidence="1" type="ORF">CEXT_178631</name>
</gene>
<evidence type="ECO:0000313" key="1">
    <source>
        <dbReference type="EMBL" id="GIY83961.1"/>
    </source>
</evidence>
<organism evidence="1 2">
    <name type="scientific">Caerostris extrusa</name>
    <name type="common">Bark spider</name>
    <name type="synonym">Caerostris bankana</name>
    <dbReference type="NCBI Taxonomy" id="172846"/>
    <lineage>
        <taxon>Eukaryota</taxon>
        <taxon>Metazoa</taxon>
        <taxon>Ecdysozoa</taxon>
        <taxon>Arthropoda</taxon>
        <taxon>Chelicerata</taxon>
        <taxon>Arachnida</taxon>
        <taxon>Araneae</taxon>
        <taxon>Araneomorphae</taxon>
        <taxon>Entelegynae</taxon>
        <taxon>Araneoidea</taxon>
        <taxon>Araneidae</taxon>
        <taxon>Caerostris</taxon>
    </lineage>
</organism>
<evidence type="ECO:0000313" key="2">
    <source>
        <dbReference type="Proteomes" id="UP001054945"/>
    </source>
</evidence>
<sequence length="169" mass="18876">MPFRQTILYIIRHQHHETLDKENQENSIRVSHPHRHHCVHLPPSLKLSTMPDHWPPPLNSGTTFLVPPFRHFHNKASENLSVPAYISTTEEPQDRLSDLAATMSKALCQAKILLFQHSWGHVLSAPCSPYFSYGNGPSPDVHVSLLSSCCQRGTGDSREDGLLVAASEG</sequence>
<dbReference type="Proteomes" id="UP001054945">
    <property type="component" value="Unassembled WGS sequence"/>
</dbReference>
<feature type="non-terminal residue" evidence="1">
    <location>
        <position position="169"/>
    </location>
</feature>